<dbReference type="Proteomes" id="UP000184406">
    <property type="component" value="Unassembled WGS sequence"/>
</dbReference>
<dbReference type="CDD" id="cd07185">
    <property type="entry name" value="OmpA_C-like"/>
    <property type="match status" value="1"/>
</dbReference>
<proteinExistence type="predicted"/>
<dbReference type="Gene3D" id="2.60.120.260">
    <property type="entry name" value="Galactose-binding domain-like"/>
    <property type="match status" value="1"/>
</dbReference>
<dbReference type="RefSeq" id="WP_084532593.1">
    <property type="nucleotide sequence ID" value="NZ_FQUX01000004.1"/>
</dbReference>
<dbReference type="AlphaFoldDB" id="A0A1M5BDN2"/>
<keyword evidence="3" id="KW-0998">Cell outer membrane</keyword>
<comment type="subcellular location">
    <subcellularLocation>
        <location evidence="1">Cell outer membrane</location>
    </subcellularLocation>
</comment>
<evidence type="ECO:0000313" key="6">
    <source>
        <dbReference type="EMBL" id="SHF40663.1"/>
    </source>
</evidence>
<sequence length="361" mass="40803">MGQFTVGCRNWIGILSVLCLGSVMSQNLVENPSFEAFLECPDHLGNFGEDLKYWSVPTLGTTDYFNSCSLSMGVPVNFMGEQTAKFGEGYLGFYMYAPEDYREYIQGEFKEPLKKGITYTLSFYISLAENSDHVVRDFDVLLSSKPIGIKIKKGLTKWQLSKIEGNSFTYIEIVGDEFINDEKAWTKISTTFLATGGEQFITIGNFNNNASTRRQKLVKEKNVNGAYYFLDMVYVGEGIQAYALDETHIFENVHFNFDEFKLAENGALEIKRVYNYLQSDSTLNIVINGYTDNLGTPSYNKELSVKRAKAVANRLVQLGLASQRITYNGFGATQPLGNNEEEEGRARNRRVEFIISKTLEK</sequence>
<dbReference type="InterPro" id="IPR050330">
    <property type="entry name" value="Bact_OuterMem_StrucFunc"/>
</dbReference>
<evidence type="ECO:0000256" key="2">
    <source>
        <dbReference type="ARBA" id="ARBA00023136"/>
    </source>
</evidence>
<dbReference type="InterPro" id="IPR006664">
    <property type="entry name" value="OMP_bac"/>
</dbReference>
<keyword evidence="2 4" id="KW-0472">Membrane</keyword>
<dbReference type="PRINTS" id="PR01021">
    <property type="entry name" value="OMPADOMAIN"/>
</dbReference>
<accession>A0A1M5BDN2</accession>
<dbReference type="InterPro" id="IPR006665">
    <property type="entry name" value="OmpA-like"/>
</dbReference>
<dbReference type="PROSITE" id="PS51123">
    <property type="entry name" value="OMPA_2"/>
    <property type="match status" value="1"/>
</dbReference>
<dbReference type="EMBL" id="FQUX01000004">
    <property type="protein sequence ID" value="SHF40663.1"/>
    <property type="molecule type" value="Genomic_DNA"/>
</dbReference>
<dbReference type="GO" id="GO:0009279">
    <property type="term" value="C:cell outer membrane"/>
    <property type="evidence" value="ECO:0007669"/>
    <property type="project" value="UniProtKB-SubCell"/>
</dbReference>
<evidence type="ECO:0000259" key="5">
    <source>
        <dbReference type="PROSITE" id="PS51123"/>
    </source>
</evidence>
<dbReference type="Pfam" id="PF00691">
    <property type="entry name" value="OmpA"/>
    <property type="match status" value="1"/>
</dbReference>
<name>A0A1M5BDN2_9FLAO</name>
<dbReference type="PANTHER" id="PTHR30329">
    <property type="entry name" value="STATOR ELEMENT OF FLAGELLAR MOTOR COMPLEX"/>
    <property type="match status" value="1"/>
</dbReference>
<dbReference type="PANTHER" id="PTHR30329:SF21">
    <property type="entry name" value="LIPOPROTEIN YIAD-RELATED"/>
    <property type="match status" value="1"/>
</dbReference>
<organism evidence="6 7">
    <name type="scientific">Arenibacter palladensis</name>
    <dbReference type="NCBI Taxonomy" id="237373"/>
    <lineage>
        <taxon>Bacteria</taxon>
        <taxon>Pseudomonadati</taxon>
        <taxon>Bacteroidota</taxon>
        <taxon>Flavobacteriia</taxon>
        <taxon>Flavobacteriales</taxon>
        <taxon>Flavobacteriaceae</taxon>
        <taxon>Arenibacter</taxon>
    </lineage>
</organism>
<keyword evidence="7" id="KW-1185">Reference proteome</keyword>
<gene>
    <name evidence="6" type="ORF">SAMN03080594_10415</name>
</gene>
<evidence type="ECO:0000256" key="1">
    <source>
        <dbReference type="ARBA" id="ARBA00004442"/>
    </source>
</evidence>
<evidence type="ECO:0000256" key="3">
    <source>
        <dbReference type="ARBA" id="ARBA00023237"/>
    </source>
</evidence>
<feature type="domain" description="OmpA-like" evidence="5">
    <location>
        <begin position="242"/>
        <end position="359"/>
    </location>
</feature>
<reference evidence="7" key="1">
    <citation type="submission" date="2016-11" db="EMBL/GenBank/DDBJ databases">
        <authorList>
            <person name="Varghese N."/>
            <person name="Submissions S."/>
        </authorList>
    </citation>
    <scope>NUCLEOTIDE SEQUENCE [LARGE SCALE GENOMIC DNA]</scope>
    <source>
        <strain evidence="7">DSM 17539</strain>
    </source>
</reference>
<dbReference type="InterPro" id="IPR036737">
    <property type="entry name" value="OmpA-like_sf"/>
</dbReference>
<protein>
    <submittedName>
        <fullName evidence="6">OmpA family protein</fullName>
    </submittedName>
</protein>
<evidence type="ECO:0000313" key="7">
    <source>
        <dbReference type="Proteomes" id="UP000184406"/>
    </source>
</evidence>
<dbReference type="SUPFAM" id="SSF103088">
    <property type="entry name" value="OmpA-like"/>
    <property type="match status" value="1"/>
</dbReference>
<dbReference type="Gene3D" id="3.30.1330.60">
    <property type="entry name" value="OmpA-like domain"/>
    <property type="match status" value="1"/>
</dbReference>
<dbReference type="OrthoDB" id="9782229at2"/>
<evidence type="ECO:0000256" key="4">
    <source>
        <dbReference type="PROSITE-ProRule" id="PRU00473"/>
    </source>
</evidence>